<evidence type="ECO:0000313" key="2">
    <source>
        <dbReference type="EMBL" id="KAJ2896612.1"/>
    </source>
</evidence>
<proteinExistence type="predicted"/>
<accession>A0AAD5WP04</accession>
<dbReference type="EMBL" id="JAKWBI020000322">
    <property type="protein sequence ID" value="KAJ2896612.1"/>
    <property type="molecule type" value="Genomic_DNA"/>
</dbReference>
<keyword evidence="3" id="KW-1185">Reference proteome</keyword>
<reference evidence="2" key="1">
    <citation type="submission" date="2022-07" db="EMBL/GenBank/DDBJ databases">
        <title>Draft genome sequence of Zalerion maritima ATCC 34329, a (micro)plastics degrading marine fungus.</title>
        <authorList>
            <person name="Paco A."/>
            <person name="Goncalves M.F.M."/>
            <person name="Rocha-Santos T.A.P."/>
            <person name="Alves A."/>
        </authorList>
    </citation>
    <scope>NUCLEOTIDE SEQUENCE</scope>
    <source>
        <strain evidence="2">ATCC 34329</strain>
    </source>
</reference>
<dbReference type="InterPro" id="IPR045518">
    <property type="entry name" value="2EXR"/>
</dbReference>
<evidence type="ECO:0000259" key="1">
    <source>
        <dbReference type="Pfam" id="PF20150"/>
    </source>
</evidence>
<comment type="caution">
    <text evidence="2">The sequence shown here is derived from an EMBL/GenBank/DDBJ whole genome shotgun (WGS) entry which is preliminary data.</text>
</comment>
<dbReference type="AlphaFoldDB" id="A0AAD5WP04"/>
<sequence length="286" mass="32648">MSISLLPSGSSPEPAVFHFFSQLPPELRLKVWQYSQPRGRAVPVHLDNSPLYERQCYPGRSSRGCVSPAQIPSNLHVSHEARSESLKRYALSFGLCQGPGQIFFNPEEDILYFGECEDQWETESQFRLFTTMVDPEELELVQRAAINDAIFWSEPEYISSIAARLTVDIIDTIRTKLPNLKELIFVSRDSNPSYSTNMTLEKPGTPDLRLLHQIHEGMQFVAQAHTEWRAPDWSVKVLTSQQPNHDFHHQYSLPQQRLSYGLMEGVEMANPYGNMDQGVLRCFAGF</sequence>
<dbReference type="PANTHER" id="PTHR35910:SF6">
    <property type="entry name" value="2EXR DOMAIN-CONTAINING PROTEIN"/>
    <property type="match status" value="1"/>
</dbReference>
<dbReference type="Pfam" id="PF20150">
    <property type="entry name" value="2EXR"/>
    <property type="match status" value="1"/>
</dbReference>
<dbReference type="Proteomes" id="UP001201980">
    <property type="component" value="Unassembled WGS sequence"/>
</dbReference>
<dbReference type="PANTHER" id="PTHR35910">
    <property type="entry name" value="2EXR DOMAIN-CONTAINING PROTEIN"/>
    <property type="match status" value="1"/>
</dbReference>
<feature type="domain" description="2EXR" evidence="1">
    <location>
        <begin position="17"/>
        <end position="111"/>
    </location>
</feature>
<gene>
    <name evidence="2" type="ORF">MKZ38_005402</name>
</gene>
<organism evidence="2 3">
    <name type="scientific">Zalerion maritima</name>
    <dbReference type="NCBI Taxonomy" id="339359"/>
    <lineage>
        <taxon>Eukaryota</taxon>
        <taxon>Fungi</taxon>
        <taxon>Dikarya</taxon>
        <taxon>Ascomycota</taxon>
        <taxon>Pezizomycotina</taxon>
        <taxon>Sordariomycetes</taxon>
        <taxon>Lulworthiomycetidae</taxon>
        <taxon>Lulworthiales</taxon>
        <taxon>Lulworthiaceae</taxon>
        <taxon>Zalerion</taxon>
    </lineage>
</organism>
<name>A0AAD5WP04_9PEZI</name>
<evidence type="ECO:0000313" key="3">
    <source>
        <dbReference type="Proteomes" id="UP001201980"/>
    </source>
</evidence>
<protein>
    <recommendedName>
        <fullName evidence="1">2EXR domain-containing protein</fullName>
    </recommendedName>
</protein>